<dbReference type="InterPro" id="IPR002298">
    <property type="entry name" value="DNA_polymerase_A"/>
</dbReference>
<comment type="caution">
    <text evidence="6">The sequence shown here is derived from an EMBL/GenBank/DDBJ whole genome shotgun (WGS) entry which is preliminary data.</text>
</comment>
<evidence type="ECO:0000256" key="2">
    <source>
        <dbReference type="ARBA" id="ARBA00022705"/>
    </source>
</evidence>
<dbReference type="NCBIfam" id="NF011538">
    <property type="entry name" value="PRK14975.1-1"/>
    <property type="match status" value="1"/>
</dbReference>
<feature type="domain" description="DNA-directed DNA polymerase family A palm" evidence="5">
    <location>
        <begin position="313"/>
        <end position="519"/>
    </location>
</feature>
<feature type="compositionally biased region" description="Low complexity" evidence="4">
    <location>
        <begin position="449"/>
        <end position="462"/>
    </location>
</feature>
<evidence type="ECO:0000256" key="3">
    <source>
        <dbReference type="ARBA" id="ARBA00049244"/>
    </source>
</evidence>
<dbReference type="SMART" id="SM00482">
    <property type="entry name" value="POLAc"/>
    <property type="match status" value="1"/>
</dbReference>
<gene>
    <name evidence="6" type="primary">polA</name>
    <name evidence="6" type="ORF">GCM10010123_13540</name>
</gene>
<dbReference type="AlphaFoldDB" id="A0A8J3B855"/>
<dbReference type="GO" id="GO:0006261">
    <property type="term" value="P:DNA-templated DNA replication"/>
    <property type="evidence" value="ECO:0007669"/>
    <property type="project" value="InterPro"/>
</dbReference>
<protein>
    <recommendedName>
        <fullName evidence="1">DNA-directed DNA polymerase</fullName>
        <ecNumber evidence="1">2.7.7.7</ecNumber>
    </recommendedName>
</protein>
<dbReference type="RefSeq" id="WP_189169156.1">
    <property type="nucleotide sequence ID" value="NZ_BMQB01000002.1"/>
</dbReference>
<dbReference type="PRINTS" id="PR00868">
    <property type="entry name" value="DNAPOLI"/>
</dbReference>
<evidence type="ECO:0000313" key="7">
    <source>
        <dbReference type="Proteomes" id="UP000649739"/>
    </source>
</evidence>
<organism evidence="6 7">
    <name type="scientific">Pilimelia anulata</name>
    <dbReference type="NCBI Taxonomy" id="53371"/>
    <lineage>
        <taxon>Bacteria</taxon>
        <taxon>Bacillati</taxon>
        <taxon>Actinomycetota</taxon>
        <taxon>Actinomycetes</taxon>
        <taxon>Micromonosporales</taxon>
        <taxon>Micromonosporaceae</taxon>
        <taxon>Pilimelia</taxon>
    </lineage>
</organism>
<dbReference type="Gene3D" id="3.30.70.370">
    <property type="match status" value="1"/>
</dbReference>
<feature type="region of interest" description="Disordered" evidence="4">
    <location>
        <begin position="99"/>
        <end position="122"/>
    </location>
</feature>
<dbReference type="GO" id="GO:0003887">
    <property type="term" value="F:DNA-directed DNA polymerase activity"/>
    <property type="evidence" value="ECO:0007669"/>
    <property type="project" value="UniProtKB-EC"/>
</dbReference>
<keyword evidence="2" id="KW-0235">DNA replication</keyword>
<dbReference type="SUPFAM" id="SSF56672">
    <property type="entry name" value="DNA/RNA polymerases"/>
    <property type="match status" value="1"/>
</dbReference>
<dbReference type="PANTHER" id="PTHR10133">
    <property type="entry name" value="DNA POLYMERASE I"/>
    <property type="match status" value="1"/>
</dbReference>
<name>A0A8J3B855_9ACTN</name>
<evidence type="ECO:0000256" key="1">
    <source>
        <dbReference type="ARBA" id="ARBA00012417"/>
    </source>
</evidence>
<keyword evidence="7" id="KW-1185">Reference proteome</keyword>
<evidence type="ECO:0000259" key="5">
    <source>
        <dbReference type="SMART" id="SM00482"/>
    </source>
</evidence>
<reference evidence="6" key="2">
    <citation type="submission" date="2020-09" db="EMBL/GenBank/DDBJ databases">
        <authorList>
            <person name="Sun Q."/>
            <person name="Ohkuma M."/>
        </authorList>
    </citation>
    <scope>NUCLEOTIDE SEQUENCE</scope>
    <source>
        <strain evidence="6">JCM 3090</strain>
    </source>
</reference>
<dbReference type="CDD" id="cd06444">
    <property type="entry name" value="DNA_pol_A"/>
    <property type="match status" value="1"/>
</dbReference>
<proteinExistence type="predicted"/>
<evidence type="ECO:0000313" key="6">
    <source>
        <dbReference type="EMBL" id="GGJ85157.1"/>
    </source>
</evidence>
<sequence>MLIAVAPDGSGGGELCPLGPDGAVAESPAAVSDLAAAVAEWEARAAPRWLWASAAGVAPGLLRAGVRVGRCHDVELVEGLLLACAGRWGEPRSAAAVVARRDGRPAPADPPARAAEPPGGGQGALFTPAVAGSLPDVVAGYGDQVARLAAGPEPGRLRLLAAAESAGALVAAEMGHEGLPWRADVHRDLLVELLGAPSPVGGPPARLVELSARIAAAFGVRALHPERPAEVVRAFARAGIPVANTRSWVLRGVDHPAVPLLLDFKERYRIWTAHGWSWLDAWVRDGRFRPEYVPAGVVSGRWATRGGGALQIPRVIRRAVVADPGWRLVVADAGQLEPRVLAAISGDERLAAAGASGDLYAALADGAFGGDRARAKVALLGAMYGQTGGAAVPALAALRHGYPVAWEFLEAAARTGEAGGLVRSWLGRTCPPPSADARDLLDGGPGEPVGPVGSESDGAAARSRARARGRFTRNFVVQATAAEWALTLLATLRTALWGMRARLVFFQHDEVVVHCPADEAAAVTAAMSAAGRQAAGLLFGATPVRFPTDARVVDCYADATH</sequence>
<dbReference type="Pfam" id="PF00476">
    <property type="entry name" value="DNA_pol_A"/>
    <property type="match status" value="1"/>
</dbReference>
<dbReference type="InterPro" id="IPR043502">
    <property type="entry name" value="DNA/RNA_pol_sf"/>
</dbReference>
<dbReference type="InterPro" id="IPR001098">
    <property type="entry name" value="DNA-dir_DNA_pol_A_palm_dom"/>
</dbReference>
<dbReference type="Gene3D" id="1.10.150.20">
    <property type="entry name" value="5' to 3' exonuclease, C-terminal subdomain"/>
    <property type="match status" value="1"/>
</dbReference>
<dbReference type="EMBL" id="BMQB01000002">
    <property type="protein sequence ID" value="GGJ85157.1"/>
    <property type="molecule type" value="Genomic_DNA"/>
</dbReference>
<dbReference type="GO" id="GO:0006302">
    <property type="term" value="P:double-strand break repair"/>
    <property type="evidence" value="ECO:0007669"/>
    <property type="project" value="TreeGrafter"/>
</dbReference>
<dbReference type="Proteomes" id="UP000649739">
    <property type="component" value="Unassembled WGS sequence"/>
</dbReference>
<evidence type="ECO:0000256" key="4">
    <source>
        <dbReference type="SAM" id="MobiDB-lite"/>
    </source>
</evidence>
<comment type="catalytic activity">
    <reaction evidence="3">
        <text>DNA(n) + a 2'-deoxyribonucleoside 5'-triphosphate = DNA(n+1) + diphosphate</text>
        <dbReference type="Rhea" id="RHEA:22508"/>
        <dbReference type="Rhea" id="RHEA-COMP:17339"/>
        <dbReference type="Rhea" id="RHEA-COMP:17340"/>
        <dbReference type="ChEBI" id="CHEBI:33019"/>
        <dbReference type="ChEBI" id="CHEBI:61560"/>
        <dbReference type="ChEBI" id="CHEBI:173112"/>
        <dbReference type="EC" id="2.7.7.7"/>
    </reaction>
</comment>
<feature type="region of interest" description="Disordered" evidence="4">
    <location>
        <begin position="434"/>
        <end position="463"/>
    </location>
</feature>
<accession>A0A8J3B855</accession>
<dbReference type="EC" id="2.7.7.7" evidence="1"/>
<dbReference type="GO" id="GO:0003677">
    <property type="term" value="F:DNA binding"/>
    <property type="evidence" value="ECO:0007669"/>
    <property type="project" value="InterPro"/>
</dbReference>
<dbReference type="PANTHER" id="PTHR10133:SF27">
    <property type="entry name" value="DNA POLYMERASE NU"/>
    <property type="match status" value="1"/>
</dbReference>
<reference evidence="6" key="1">
    <citation type="journal article" date="2014" name="Int. J. Syst. Evol. Microbiol.">
        <title>Complete genome sequence of Corynebacterium casei LMG S-19264T (=DSM 44701T), isolated from a smear-ripened cheese.</title>
        <authorList>
            <consortium name="US DOE Joint Genome Institute (JGI-PGF)"/>
            <person name="Walter F."/>
            <person name="Albersmeier A."/>
            <person name="Kalinowski J."/>
            <person name="Ruckert C."/>
        </authorList>
    </citation>
    <scope>NUCLEOTIDE SEQUENCE</scope>
    <source>
        <strain evidence="6">JCM 3090</strain>
    </source>
</reference>